<dbReference type="GO" id="GO:0045087">
    <property type="term" value="P:innate immune response"/>
    <property type="evidence" value="ECO:0007669"/>
    <property type="project" value="UniProtKB-KW"/>
</dbReference>
<dbReference type="SMART" id="SM00369">
    <property type="entry name" value="LRR_TYP"/>
    <property type="match status" value="4"/>
</dbReference>
<keyword evidence="13" id="KW-0325">Glycoprotein</keyword>
<dbReference type="InterPro" id="IPR003591">
    <property type="entry name" value="Leu-rich_rpt_typical-subtyp"/>
</dbReference>
<dbReference type="SUPFAM" id="SSF52200">
    <property type="entry name" value="Toll/Interleukin receptor TIR domain"/>
    <property type="match status" value="1"/>
</dbReference>
<accession>A0A852H8I6</accession>
<dbReference type="Proteomes" id="UP000653383">
    <property type="component" value="Unassembled WGS sequence"/>
</dbReference>
<dbReference type="GO" id="GO:0005886">
    <property type="term" value="C:plasma membrane"/>
    <property type="evidence" value="ECO:0007669"/>
    <property type="project" value="TreeGrafter"/>
</dbReference>
<feature type="domain" description="TIR" evidence="16">
    <location>
        <begin position="422"/>
        <end position="565"/>
    </location>
</feature>
<evidence type="ECO:0000313" key="17">
    <source>
        <dbReference type="EMBL" id="NXX26826.1"/>
    </source>
</evidence>
<dbReference type="GO" id="GO:0002224">
    <property type="term" value="P:toll-like receptor signaling pathway"/>
    <property type="evidence" value="ECO:0007669"/>
    <property type="project" value="TreeGrafter"/>
</dbReference>
<sequence>VRDLLHSVTWLEVTEIKLPVEKKSLVQNSTRPFRIQKITFKEAFFTDDTISRTIVLLKEITSLKELEAINCALEGKGIWNTEEIARSGQSFVETVTIIKVIIRNFHLFIDLEGMESQVNKLKRLTIASSNVFMVPCKLARNFLSLLYLDFHDNLLVNKRLNETVCEGSWPSLQTLNLSQNSLKSLEQIANYTSRLPKLNNLDISQNNFGEIPDGCEWPSALKYLNLSTTQIPKVTACIPRTLEVLDVSGNNLKEFGLQLPLLKELYLTRNQLKTLPGAAPIPNLVALSVRRNRLNSFSKEEFESFRSMELLDASDNNFICSCEFLSFIHHEAGIAQVLVGWPDKYVCDSPLAVRGAQVGAVHLSLMECHRSLVVSLICVLVFLVILLLVAVGYKYHVVWYLRMTWAWLQAKRKPKRAPPKDICYDAFVSYSENDSDWVENTMVRELEQACPPFRLCLHKRDFVPGKWIVDNIIDSIEKSRKTLFVLSEHFVQSEWCKYELDFSHFRLFDENNDAAILVLLEPIQSKAIPKRFCKLRKIMNTKTYLEWSLEEEQQQVFWENLKGALKS</sequence>
<dbReference type="PRINTS" id="PR01537">
    <property type="entry name" value="INTRLKN1R1F"/>
</dbReference>
<dbReference type="PANTHER" id="PTHR24365:SF17">
    <property type="entry name" value="TOLL-LIKE RECEPTOR 2"/>
    <property type="match status" value="1"/>
</dbReference>
<reference evidence="17" key="1">
    <citation type="submission" date="2020-02" db="EMBL/GenBank/DDBJ databases">
        <title>Bird 10,000 Genomes (B10K) Project - Family phase.</title>
        <authorList>
            <person name="Zhang G."/>
        </authorList>
    </citation>
    <scope>NUCLEOTIDE SEQUENCE</scope>
    <source>
        <strain evidence="17">B10K-DU-002-40</strain>
        <tissue evidence="17">Muscle</tissue>
    </source>
</reference>
<keyword evidence="10" id="KW-0520">NAD</keyword>
<name>A0A852H8I6_9PASS</name>
<comment type="similarity">
    <text evidence="2">Belongs to the Toll-like receptor family.</text>
</comment>
<dbReference type="OrthoDB" id="1081807at2759"/>
<dbReference type="PROSITE" id="PS00018">
    <property type="entry name" value="EF_HAND_1"/>
    <property type="match status" value="1"/>
</dbReference>
<evidence type="ECO:0000256" key="14">
    <source>
        <dbReference type="ARBA" id="ARBA00023198"/>
    </source>
</evidence>
<dbReference type="Pfam" id="PF13855">
    <property type="entry name" value="LRR_8"/>
    <property type="match status" value="2"/>
</dbReference>
<keyword evidence="11 15" id="KW-0472">Membrane</keyword>
<organism evidence="17 18">
    <name type="scientific">Nicator chloris</name>
    <dbReference type="NCBI Taxonomy" id="237433"/>
    <lineage>
        <taxon>Eukaryota</taxon>
        <taxon>Metazoa</taxon>
        <taxon>Chordata</taxon>
        <taxon>Craniata</taxon>
        <taxon>Vertebrata</taxon>
        <taxon>Euteleostomi</taxon>
        <taxon>Archelosauria</taxon>
        <taxon>Archosauria</taxon>
        <taxon>Dinosauria</taxon>
        <taxon>Saurischia</taxon>
        <taxon>Theropoda</taxon>
        <taxon>Coelurosauria</taxon>
        <taxon>Aves</taxon>
        <taxon>Neognathae</taxon>
        <taxon>Neoaves</taxon>
        <taxon>Telluraves</taxon>
        <taxon>Australaves</taxon>
        <taxon>Passeriformes</taxon>
        <taxon>Sylvioidea</taxon>
        <taxon>Pycnonotidae</taxon>
        <taxon>Nicator</taxon>
    </lineage>
</organism>
<evidence type="ECO:0000256" key="13">
    <source>
        <dbReference type="ARBA" id="ARBA00023180"/>
    </source>
</evidence>
<dbReference type="AlphaFoldDB" id="A0A852H8I6"/>
<dbReference type="GO" id="GO:0006954">
    <property type="term" value="P:inflammatory response"/>
    <property type="evidence" value="ECO:0007669"/>
    <property type="project" value="UniProtKB-KW"/>
</dbReference>
<dbReference type="PROSITE" id="PS50104">
    <property type="entry name" value="TIR"/>
    <property type="match status" value="1"/>
</dbReference>
<evidence type="ECO:0000256" key="6">
    <source>
        <dbReference type="ARBA" id="ARBA00022729"/>
    </source>
</evidence>
<keyword evidence="14" id="KW-0395">Inflammatory response</keyword>
<evidence type="ECO:0000256" key="11">
    <source>
        <dbReference type="ARBA" id="ARBA00023136"/>
    </source>
</evidence>
<keyword evidence="8" id="KW-0391">Immunity</keyword>
<dbReference type="FunFam" id="3.40.50.10140:FF:000001">
    <property type="entry name" value="Toll-like receptor 2"/>
    <property type="match status" value="1"/>
</dbReference>
<comment type="subcellular location">
    <subcellularLocation>
        <location evidence="1">Membrane</location>
        <topology evidence="1">Single-pass type I membrane protein</topology>
    </subcellularLocation>
</comment>
<keyword evidence="6" id="KW-0732">Signal</keyword>
<dbReference type="SUPFAM" id="SSF52058">
    <property type="entry name" value="L domain-like"/>
    <property type="match status" value="1"/>
</dbReference>
<keyword evidence="5 15" id="KW-0812">Transmembrane</keyword>
<dbReference type="InterPro" id="IPR018247">
    <property type="entry name" value="EF_Hand_1_Ca_BS"/>
</dbReference>
<evidence type="ECO:0000256" key="2">
    <source>
        <dbReference type="ARBA" id="ARBA00009634"/>
    </source>
</evidence>
<dbReference type="PANTHER" id="PTHR24365">
    <property type="entry name" value="TOLL-LIKE RECEPTOR"/>
    <property type="match status" value="1"/>
</dbReference>
<evidence type="ECO:0000256" key="5">
    <source>
        <dbReference type="ARBA" id="ARBA00022692"/>
    </source>
</evidence>
<evidence type="ECO:0000256" key="1">
    <source>
        <dbReference type="ARBA" id="ARBA00004479"/>
    </source>
</evidence>
<dbReference type="InterPro" id="IPR000157">
    <property type="entry name" value="TIR_dom"/>
</dbReference>
<feature type="non-terminal residue" evidence="17">
    <location>
        <position position="567"/>
    </location>
</feature>
<evidence type="ECO:0000259" key="16">
    <source>
        <dbReference type="PROSITE" id="PS50104"/>
    </source>
</evidence>
<gene>
    <name evidence="17" type="primary">Tlr21</name>
    <name evidence="17" type="ORF">NICCHL_R13496</name>
</gene>
<dbReference type="Gene3D" id="3.80.10.10">
    <property type="entry name" value="Ribonuclease Inhibitor"/>
    <property type="match status" value="1"/>
</dbReference>
<dbReference type="GO" id="GO:0042497">
    <property type="term" value="F:triacyl lipopeptide binding"/>
    <property type="evidence" value="ECO:0007669"/>
    <property type="project" value="TreeGrafter"/>
</dbReference>
<evidence type="ECO:0000256" key="8">
    <source>
        <dbReference type="ARBA" id="ARBA00022859"/>
    </source>
</evidence>
<proteinExistence type="inferred from homology"/>
<dbReference type="InterPro" id="IPR001611">
    <property type="entry name" value="Leu-rich_rpt"/>
</dbReference>
<dbReference type="InterPro" id="IPR035897">
    <property type="entry name" value="Toll_tir_struct_dom_sf"/>
</dbReference>
<keyword evidence="7" id="KW-0677">Repeat</keyword>
<keyword evidence="4" id="KW-0433">Leucine-rich repeat</keyword>
<feature type="non-terminal residue" evidence="17">
    <location>
        <position position="1"/>
    </location>
</feature>
<comment type="caution">
    <text evidence="17">The sequence shown here is derived from an EMBL/GenBank/DDBJ whole genome shotgun (WGS) entry which is preliminary data.</text>
</comment>
<feature type="transmembrane region" description="Helical" evidence="15">
    <location>
        <begin position="372"/>
        <end position="393"/>
    </location>
</feature>
<dbReference type="EMBL" id="WAAE01005093">
    <property type="protein sequence ID" value="NXX26826.1"/>
    <property type="molecule type" value="Genomic_DNA"/>
</dbReference>
<dbReference type="InterPro" id="IPR000483">
    <property type="entry name" value="Cys-rich_flank_reg_C"/>
</dbReference>
<evidence type="ECO:0000256" key="7">
    <source>
        <dbReference type="ARBA" id="ARBA00022737"/>
    </source>
</evidence>
<evidence type="ECO:0000256" key="4">
    <source>
        <dbReference type="ARBA" id="ARBA00022614"/>
    </source>
</evidence>
<dbReference type="PROSITE" id="PS51450">
    <property type="entry name" value="LRR"/>
    <property type="match status" value="1"/>
</dbReference>
<evidence type="ECO:0000256" key="9">
    <source>
        <dbReference type="ARBA" id="ARBA00022989"/>
    </source>
</evidence>
<keyword evidence="12" id="KW-0675">Receptor</keyword>
<evidence type="ECO:0000256" key="15">
    <source>
        <dbReference type="SAM" id="Phobius"/>
    </source>
</evidence>
<keyword evidence="18" id="KW-1185">Reference proteome</keyword>
<protein>
    <submittedName>
        <fullName evidence="17">TLR21 protein</fullName>
    </submittedName>
</protein>
<evidence type="ECO:0000256" key="12">
    <source>
        <dbReference type="ARBA" id="ARBA00023170"/>
    </source>
</evidence>
<dbReference type="Gene3D" id="3.40.50.10140">
    <property type="entry name" value="Toll/interleukin-1 receptor homology (TIR) domain"/>
    <property type="match status" value="1"/>
</dbReference>
<keyword evidence="3" id="KW-0399">Innate immunity</keyword>
<dbReference type="GO" id="GO:0038023">
    <property type="term" value="F:signaling receptor activity"/>
    <property type="evidence" value="ECO:0007669"/>
    <property type="project" value="TreeGrafter"/>
</dbReference>
<evidence type="ECO:0000256" key="10">
    <source>
        <dbReference type="ARBA" id="ARBA00023027"/>
    </source>
</evidence>
<dbReference type="SMART" id="SM00082">
    <property type="entry name" value="LRRCT"/>
    <property type="match status" value="1"/>
</dbReference>
<dbReference type="GO" id="GO:0043235">
    <property type="term" value="C:receptor complex"/>
    <property type="evidence" value="ECO:0007669"/>
    <property type="project" value="TreeGrafter"/>
</dbReference>
<dbReference type="InterPro" id="IPR032675">
    <property type="entry name" value="LRR_dom_sf"/>
</dbReference>
<dbReference type="Pfam" id="PF01582">
    <property type="entry name" value="TIR"/>
    <property type="match status" value="1"/>
</dbReference>
<evidence type="ECO:0000313" key="18">
    <source>
        <dbReference type="Proteomes" id="UP000653383"/>
    </source>
</evidence>
<keyword evidence="9 15" id="KW-1133">Transmembrane helix</keyword>
<dbReference type="SMART" id="SM00255">
    <property type="entry name" value="TIR"/>
    <property type="match status" value="1"/>
</dbReference>
<evidence type="ECO:0000256" key="3">
    <source>
        <dbReference type="ARBA" id="ARBA00022588"/>
    </source>
</evidence>